<dbReference type="AlphaFoldDB" id="Q0FPQ8"/>
<evidence type="ECO:0000256" key="2">
    <source>
        <dbReference type="PROSITE-ProRule" id="PRU00335"/>
    </source>
</evidence>
<keyword evidence="1 2" id="KW-0238">DNA-binding</keyword>
<feature type="domain" description="HTH tetR-type" evidence="3">
    <location>
        <begin position="13"/>
        <end position="73"/>
    </location>
</feature>
<comment type="caution">
    <text evidence="4">The sequence shown here is derived from an EMBL/GenBank/DDBJ whole genome shotgun (WGS) entry which is preliminary data.</text>
</comment>
<evidence type="ECO:0000256" key="1">
    <source>
        <dbReference type="ARBA" id="ARBA00023125"/>
    </source>
</evidence>
<dbReference type="InterPro" id="IPR001647">
    <property type="entry name" value="HTH_TetR"/>
</dbReference>
<evidence type="ECO:0000259" key="3">
    <source>
        <dbReference type="PROSITE" id="PS50977"/>
    </source>
</evidence>
<dbReference type="Gene3D" id="1.10.357.10">
    <property type="entry name" value="Tetracycline Repressor, domain 2"/>
    <property type="match status" value="1"/>
</dbReference>
<keyword evidence="5" id="KW-1185">Reference proteome</keyword>
<dbReference type="OrthoDB" id="3218408at2"/>
<dbReference type="SUPFAM" id="SSF46689">
    <property type="entry name" value="Homeodomain-like"/>
    <property type="match status" value="1"/>
</dbReference>
<dbReference type="Proteomes" id="UP000006230">
    <property type="component" value="Unassembled WGS sequence"/>
</dbReference>
<dbReference type="PROSITE" id="PS50977">
    <property type="entry name" value="HTH_TETR_2"/>
    <property type="match status" value="1"/>
</dbReference>
<organism evidence="4 5">
    <name type="scientific">Salipiger bermudensis (strain DSM 26914 / JCM 13377 / KCTC 12554 / HTCC2601)</name>
    <name type="common">Pelagibaca bermudensis</name>
    <dbReference type="NCBI Taxonomy" id="314265"/>
    <lineage>
        <taxon>Bacteria</taxon>
        <taxon>Pseudomonadati</taxon>
        <taxon>Pseudomonadota</taxon>
        <taxon>Alphaproteobacteria</taxon>
        <taxon>Rhodobacterales</taxon>
        <taxon>Roseobacteraceae</taxon>
        <taxon>Salipiger</taxon>
    </lineage>
</organism>
<dbReference type="Pfam" id="PF00440">
    <property type="entry name" value="TetR_N"/>
    <property type="match status" value="1"/>
</dbReference>
<dbReference type="InterPro" id="IPR009057">
    <property type="entry name" value="Homeodomain-like_sf"/>
</dbReference>
<sequence length="210" mass="23993">MTDKTPLPDRGWRGSPELWLDAAYDALIDKGVDAVKILPLANSLNLSRTSYYWFFKDRRALLLALLQRWEATTTEPLLEITRAYAATEAEAILGVISIFLGDIGFDRRLELAVRAWAQQDTEVADMLQEADAKRLSALRELLLRWGHGEEDADVRARTIYLVQIGYISMRIAESVEDRIQRVPYYVEVYSGQRPSADEMARFRARVTVPD</sequence>
<feature type="DNA-binding region" description="H-T-H motif" evidence="2">
    <location>
        <begin position="36"/>
        <end position="55"/>
    </location>
</feature>
<dbReference type="GO" id="GO:0003677">
    <property type="term" value="F:DNA binding"/>
    <property type="evidence" value="ECO:0007669"/>
    <property type="project" value="UniProtKB-UniRule"/>
</dbReference>
<evidence type="ECO:0000313" key="5">
    <source>
        <dbReference type="Proteomes" id="UP000006230"/>
    </source>
</evidence>
<reference evidence="4 5" key="1">
    <citation type="journal article" date="2010" name="J. Bacteriol.">
        <title>Genome sequences of Pelagibaca bermudensis HTCC2601T and Maritimibacter alkaliphilus HTCC2654T, the type strains of two marine Roseobacter genera.</title>
        <authorList>
            <person name="Thrash J.C."/>
            <person name="Cho J.C."/>
            <person name="Ferriera S."/>
            <person name="Johnson J."/>
            <person name="Vergin K.L."/>
            <person name="Giovannoni S.J."/>
        </authorList>
    </citation>
    <scope>NUCLEOTIDE SEQUENCE [LARGE SCALE GENOMIC DNA]</scope>
    <source>
        <strain evidence="5">DSM 26914 / JCM 13377 / KCTC 12554 / HTCC2601</strain>
    </source>
</reference>
<evidence type="ECO:0000313" key="4">
    <source>
        <dbReference type="EMBL" id="EAU46155.1"/>
    </source>
</evidence>
<dbReference type="EMBL" id="AATQ01000017">
    <property type="protein sequence ID" value="EAU46155.1"/>
    <property type="molecule type" value="Genomic_DNA"/>
</dbReference>
<proteinExistence type="predicted"/>
<dbReference type="eggNOG" id="COG1309">
    <property type="taxonomic scope" value="Bacteria"/>
</dbReference>
<dbReference type="HOGENOM" id="CLU_095332_0_2_5"/>
<protein>
    <submittedName>
        <fullName evidence="4">Transcriptional regulator, TetR family protein</fullName>
    </submittedName>
</protein>
<dbReference type="STRING" id="314265.R2601_01618"/>
<dbReference type="RefSeq" id="WP_007801480.1">
    <property type="nucleotide sequence ID" value="NZ_DS022277.1"/>
</dbReference>
<accession>Q0FPQ8</accession>
<name>Q0FPQ8_SALBH</name>
<gene>
    <name evidence="4" type="ORF">R2601_01618</name>
</gene>